<keyword evidence="3" id="KW-0547">Nucleotide-binding</keyword>
<dbReference type="Gene3D" id="3.40.50.300">
    <property type="entry name" value="P-loop containing nucleotide triphosphate hydrolases"/>
    <property type="match status" value="1"/>
</dbReference>
<dbReference type="Proteomes" id="UP000199664">
    <property type="component" value="Unassembled WGS sequence"/>
</dbReference>
<dbReference type="PROSITE" id="PS00211">
    <property type="entry name" value="ABC_TRANSPORTER_1"/>
    <property type="match status" value="1"/>
</dbReference>
<keyword evidence="5" id="KW-0029">Amino-acid transport</keyword>
<dbReference type="GO" id="GO:0015807">
    <property type="term" value="P:L-amino acid transport"/>
    <property type="evidence" value="ECO:0007669"/>
    <property type="project" value="TreeGrafter"/>
</dbReference>
<evidence type="ECO:0000256" key="1">
    <source>
        <dbReference type="ARBA" id="ARBA00005417"/>
    </source>
</evidence>
<dbReference type="InterPro" id="IPR027417">
    <property type="entry name" value="P-loop_NTPase"/>
</dbReference>
<dbReference type="EMBL" id="FOAN01000010">
    <property type="protein sequence ID" value="SEM33995.1"/>
    <property type="molecule type" value="Genomic_DNA"/>
</dbReference>
<keyword evidence="2" id="KW-0813">Transport</keyword>
<organism evidence="7 8">
    <name type="scientific">Bosea lupini</name>
    <dbReference type="NCBI Taxonomy" id="1036779"/>
    <lineage>
        <taxon>Bacteria</taxon>
        <taxon>Pseudomonadati</taxon>
        <taxon>Pseudomonadota</taxon>
        <taxon>Alphaproteobacteria</taxon>
        <taxon>Hyphomicrobiales</taxon>
        <taxon>Boseaceae</taxon>
        <taxon>Bosea</taxon>
    </lineage>
</organism>
<accession>A0A1H7XK01</accession>
<evidence type="ECO:0000256" key="3">
    <source>
        <dbReference type="ARBA" id="ARBA00022741"/>
    </source>
</evidence>
<evidence type="ECO:0000256" key="4">
    <source>
        <dbReference type="ARBA" id="ARBA00022840"/>
    </source>
</evidence>
<evidence type="ECO:0000256" key="5">
    <source>
        <dbReference type="ARBA" id="ARBA00022970"/>
    </source>
</evidence>
<evidence type="ECO:0000313" key="7">
    <source>
        <dbReference type="EMBL" id="SEM33995.1"/>
    </source>
</evidence>
<feature type="domain" description="ABC transporter" evidence="6">
    <location>
        <begin position="16"/>
        <end position="249"/>
    </location>
</feature>
<dbReference type="InterPro" id="IPR003439">
    <property type="entry name" value="ABC_transporter-like_ATP-bd"/>
</dbReference>
<comment type="similarity">
    <text evidence="1">Belongs to the ABC transporter superfamily.</text>
</comment>
<dbReference type="GO" id="GO:0016887">
    <property type="term" value="F:ATP hydrolysis activity"/>
    <property type="evidence" value="ECO:0007669"/>
    <property type="project" value="InterPro"/>
</dbReference>
<evidence type="ECO:0000256" key="2">
    <source>
        <dbReference type="ARBA" id="ARBA00022448"/>
    </source>
</evidence>
<dbReference type="STRING" id="1036779.SAMN04515666_11055"/>
<dbReference type="GO" id="GO:0015658">
    <property type="term" value="F:branched-chain amino acid transmembrane transporter activity"/>
    <property type="evidence" value="ECO:0007669"/>
    <property type="project" value="TreeGrafter"/>
</dbReference>
<dbReference type="GO" id="GO:0005524">
    <property type="term" value="F:ATP binding"/>
    <property type="evidence" value="ECO:0007669"/>
    <property type="project" value="UniProtKB-KW"/>
</dbReference>
<dbReference type="AlphaFoldDB" id="A0A1H7XK01"/>
<dbReference type="InterPro" id="IPR017871">
    <property type="entry name" value="ABC_transporter-like_CS"/>
</dbReference>
<protein>
    <submittedName>
        <fullName evidence="7">Branched-chain amino acid transport system ATP-binding protein</fullName>
    </submittedName>
</protein>
<dbReference type="InterPro" id="IPR052156">
    <property type="entry name" value="BCAA_Transport_ATP-bd_LivF"/>
</dbReference>
<dbReference type="OrthoDB" id="9776369at2"/>
<gene>
    <name evidence="7" type="ORF">SAMN04515666_11055</name>
</gene>
<sequence length="249" mass="26589">MMSAQAQQQSAAATYLEVAGLDAGYDGVRVLHGVDFSLAHGEAVALLGRNGAGKSTLCSALFGLEPQISGRIAIKGQDVAGWPGHRIARLGVALVPQGRGVYANLTVDENLTMAALWSRKQPSRRWVKESIYEDFPRLAERRSFSSGALSGGERQLLAIARALLTQADLIVLDEPSEGLSPRAIEEVIIGTVGRLRGEGYTLLIAEQNLAMALTLAERALVLDHGRVVFDGPSATLLADKDLQKEHLGL</sequence>
<keyword evidence="4 7" id="KW-0067">ATP-binding</keyword>
<dbReference type="Pfam" id="PF00005">
    <property type="entry name" value="ABC_tran"/>
    <property type="match status" value="1"/>
</dbReference>
<dbReference type="PANTHER" id="PTHR43820:SF4">
    <property type="entry name" value="HIGH-AFFINITY BRANCHED-CHAIN AMINO ACID TRANSPORT ATP-BINDING PROTEIN LIVF"/>
    <property type="match status" value="1"/>
</dbReference>
<proteinExistence type="inferred from homology"/>
<dbReference type="PROSITE" id="PS50893">
    <property type="entry name" value="ABC_TRANSPORTER_2"/>
    <property type="match status" value="1"/>
</dbReference>
<dbReference type="InterPro" id="IPR003593">
    <property type="entry name" value="AAA+_ATPase"/>
</dbReference>
<evidence type="ECO:0000313" key="8">
    <source>
        <dbReference type="Proteomes" id="UP000199664"/>
    </source>
</evidence>
<dbReference type="PANTHER" id="PTHR43820">
    <property type="entry name" value="HIGH-AFFINITY BRANCHED-CHAIN AMINO ACID TRANSPORT ATP-BINDING PROTEIN LIVF"/>
    <property type="match status" value="1"/>
</dbReference>
<keyword evidence="8" id="KW-1185">Reference proteome</keyword>
<dbReference type="SUPFAM" id="SSF52540">
    <property type="entry name" value="P-loop containing nucleoside triphosphate hydrolases"/>
    <property type="match status" value="1"/>
</dbReference>
<dbReference type="CDD" id="cd03224">
    <property type="entry name" value="ABC_TM1139_LivF_branched"/>
    <property type="match status" value="1"/>
</dbReference>
<dbReference type="SMART" id="SM00382">
    <property type="entry name" value="AAA"/>
    <property type="match status" value="1"/>
</dbReference>
<reference evidence="8" key="1">
    <citation type="submission" date="2016-10" db="EMBL/GenBank/DDBJ databases">
        <authorList>
            <person name="Varghese N."/>
            <person name="Submissions S."/>
        </authorList>
    </citation>
    <scope>NUCLEOTIDE SEQUENCE [LARGE SCALE GENOMIC DNA]</scope>
    <source>
        <strain evidence="8">LMG 26383,CCUG 61248,R- 45681</strain>
    </source>
</reference>
<name>A0A1H7XK01_9HYPH</name>
<evidence type="ECO:0000259" key="6">
    <source>
        <dbReference type="PROSITE" id="PS50893"/>
    </source>
</evidence>